<dbReference type="PANTHER" id="PTHR34298:SF2">
    <property type="entry name" value="SEGREGATION AND CONDENSATION PROTEIN B"/>
    <property type="match status" value="1"/>
</dbReference>
<dbReference type="GO" id="GO:0005737">
    <property type="term" value="C:cytoplasm"/>
    <property type="evidence" value="ECO:0007669"/>
    <property type="project" value="UniProtKB-SubCell"/>
</dbReference>
<keyword evidence="4 5" id="KW-0131">Cell cycle</keyword>
<dbReference type="Gene3D" id="1.10.10.10">
    <property type="entry name" value="Winged helix-like DNA-binding domain superfamily/Winged helix DNA-binding domain"/>
    <property type="match status" value="2"/>
</dbReference>
<dbReference type="STRING" id="81857.IV38_GL000319"/>
<name>A0A0R2GB40_9LACO</name>
<evidence type="ECO:0000256" key="4">
    <source>
        <dbReference type="ARBA" id="ARBA00023306"/>
    </source>
</evidence>
<sequence>MTHNAELEALLYAAGDEGIDLGVLAQLLDQDNSAVRQQLEQYQAELDGSPERGLTLLQAEDHYKLVTKKELAPLLKRYFAGPQSTNLSQAALEVLAIIAYRQPLTRIEIDEIRGVQSSGAIQTLLLRRLIEEAGRKDAPGRPILYQTSAFFLDYFDLKSLKNLPAIDQFKQEQPAAEEGLDLFYNQFSQALGQETSGEEDNDDE</sequence>
<dbReference type="EMBL" id="JQAZ01000001">
    <property type="protein sequence ID" value="KRN34036.1"/>
    <property type="molecule type" value="Genomic_DNA"/>
</dbReference>
<dbReference type="HAMAP" id="MF_01804">
    <property type="entry name" value="ScpB"/>
    <property type="match status" value="1"/>
</dbReference>
<dbReference type="NCBIfam" id="TIGR00281">
    <property type="entry name" value="SMC-Scp complex subunit ScpB"/>
    <property type="match status" value="1"/>
</dbReference>
<dbReference type="Proteomes" id="UP000051645">
    <property type="component" value="Unassembled WGS sequence"/>
</dbReference>
<dbReference type="InterPro" id="IPR005234">
    <property type="entry name" value="ScpB_csome_segregation"/>
</dbReference>
<evidence type="ECO:0000313" key="8">
    <source>
        <dbReference type="Proteomes" id="UP000051645"/>
    </source>
</evidence>
<protein>
    <recommendedName>
        <fullName evidence="5">Segregation and condensation protein B</fullName>
    </recommendedName>
</protein>
<keyword evidence="3 5" id="KW-0159">Chromosome partition</keyword>
<comment type="similarity">
    <text evidence="5">Belongs to the ScpB family.</text>
</comment>
<dbReference type="AlphaFoldDB" id="A0A0R2GB40"/>
<accession>A0A0R2GB40</accession>
<dbReference type="EMBL" id="JQAT01000001">
    <property type="protein sequence ID" value="KRN29435.1"/>
    <property type="molecule type" value="Genomic_DNA"/>
</dbReference>
<evidence type="ECO:0000256" key="5">
    <source>
        <dbReference type="HAMAP-Rule" id="MF_01804"/>
    </source>
</evidence>
<evidence type="ECO:0000313" key="7">
    <source>
        <dbReference type="EMBL" id="KRN34036.1"/>
    </source>
</evidence>
<dbReference type="RefSeq" id="WP_057768639.1">
    <property type="nucleotide sequence ID" value="NZ_JQAT01000001.1"/>
</dbReference>
<evidence type="ECO:0000256" key="3">
    <source>
        <dbReference type="ARBA" id="ARBA00022829"/>
    </source>
</evidence>
<proteinExistence type="inferred from homology"/>
<gene>
    <name evidence="5" type="primary">scpB</name>
    <name evidence="6" type="ORF">IV38_GL000319</name>
    <name evidence="7" type="ORF">IV40_GL000349</name>
</gene>
<comment type="function">
    <text evidence="5">Participates in chromosomal partition during cell division. May act via the formation of a condensin-like complex containing Smc and ScpA that pull DNA away from mid-cell into both cell halves.</text>
</comment>
<dbReference type="SUPFAM" id="SSF46785">
    <property type="entry name" value="Winged helix' DNA-binding domain"/>
    <property type="match status" value="2"/>
</dbReference>
<dbReference type="GO" id="GO:0051301">
    <property type="term" value="P:cell division"/>
    <property type="evidence" value="ECO:0007669"/>
    <property type="project" value="UniProtKB-KW"/>
</dbReference>
<dbReference type="InterPro" id="IPR036388">
    <property type="entry name" value="WH-like_DNA-bd_sf"/>
</dbReference>
<comment type="caution">
    <text evidence="7">The sequence shown here is derived from an EMBL/GenBank/DDBJ whole genome shotgun (WGS) entry which is preliminary data.</text>
</comment>
<dbReference type="InterPro" id="IPR036390">
    <property type="entry name" value="WH_DNA-bd_sf"/>
</dbReference>
<evidence type="ECO:0000313" key="9">
    <source>
        <dbReference type="Proteomes" id="UP000051751"/>
    </source>
</evidence>
<keyword evidence="2 5" id="KW-0132">Cell division</keyword>
<evidence type="ECO:0000256" key="2">
    <source>
        <dbReference type="ARBA" id="ARBA00022618"/>
    </source>
</evidence>
<keyword evidence="1 5" id="KW-0963">Cytoplasm</keyword>
<reference evidence="8 9" key="1">
    <citation type="journal article" date="2015" name="Genome Announc.">
        <title>Expanding the biotechnology potential of lactobacilli through comparative genomics of 213 strains and associated genera.</title>
        <authorList>
            <person name="Sun Z."/>
            <person name="Harris H.M."/>
            <person name="McCann A."/>
            <person name="Guo C."/>
            <person name="Argimon S."/>
            <person name="Zhang W."/>
            <person name="Yang X."/>
            <person name="Jeffery I.B."/>
            <person name="Cooney J.C."/>
            <person name="Kagawa T.F."/>
            <person name="Liu W."/>
            <person name="Song Y."/>
            <person name="Salvetti E."/>
            <person name="Wrobel A."/>
            <person name="Rasinkangas P."/>
            <person name="Parkhill J."/>
            <person name="Rea M.C."/>
            <person name="O'Sullivan O."/>
            <person name="Ritari J."/>
            <person name="Douillard F.P."/>
            <person name="Paul Ross R."/>
            <person name="Yang R."/>
            <person name="Briner A.E."/>
            <person name="Felis G.E."/>
            <person name="de Vos W.M."/>
            <person name="Barrangou R."/>
            <person name="Klaenhammer T.R."/>
            <person name="Caufield P.W."/>
            <person name="Cui Y."/>
            <person name="Zhang H."/>
            <person name="O'Toole P.W."/>
        </authorList>
    </citation>
    <scope>NUCLEOTIDE SEQUENCE [LARGE SCALE GENOMIC DNA]</scope>
    <source>
        <strain evidence="6 9">ATCC BAA-66</strain>
        <strain evidence="7 8">DSM 13344</strain>
    </source>
</reference>
<dbReference type="PANTHER" id="PTHR34298">
    <property type="entry name" value="SEGREGATION AND CONDENSATION PROTEIN B"/>
    <property type="match status" value="1"/>
</dbReference>
<dbReference type="GO" id="GO:0006260">
    <property type="term" value="P:DNA replication"/>
    <property type="evidence" value="ECO:0007669"/>
    <property type="project" value="UniProtKB-UniRule"/>
</dbReference>
<dbReference type="PATRIC" id="fig|81857.3.peg.324"/>
<evidence type="ECO:0000313" key="6">
    <source>
        <dbReference type="EMBL" id="KRN29435.1"/>
    </source>
</evidence>
<comment type="subunit">
    <text evidence="5">Homodimer. Homodimerization may be required to stabilize the binding of ScpA to the Smc head domains. Component of a cohesin-like complex composed of ScpA, ScpB and the Smc homodimer, in which ScpA and ScpB bind to the head domain of Smc. The presence of the three proteins is required for the association of the complex with DNA.</text>
</comment>
<keyword evidence="8" id="KW-1185">Reference proteome</keyword>
<dbReference type="Pfam" id="PF04079">
    <property type="entry name" value="SMC_ScpB"/>
    <property type="match status" value="1"/>
</dbReference>
<organism evidence="7 8">
    <name type="scientific">Lactobacillus selangorensis</name>
    <dbReference type="NCBI Taxonomy" id="81857"/>
    <lineage>
        <taxon>Bacteria</taxon>
        <taxon>Bacillati</taxon>
        <taxon>Bacillota</taxon>
        <taxon>Bacilli</taxon>
        <taxon>Lactobacillales</taxon>
        <taxon>Lactobacillaceae</taxon>
        <taxon>Lactobacillus</taxon>
    </lineage>
</organism>
<comment type="subcellular location">
    <subcellularLocation>
        <location evidence="5">Cytoplasm</location>
    </subcellularLocation>
    <text evidence="5">Associated with two foci at the outer edges of the nucleoid region in young cells, and at four foci within both cell halves in older cells.</text>
</comment>
<evidence type="ECO:0000256" key="1">
    <source>
        <dbReference type="ARBA" id="ARBA00022490"/>
    </source>
</evidence>
<dbReference type="OrthoDB" id="9806226at2"/>
<dbReference type="GO" id="GO:0051304">
    <property type="term" value="P:chromosome separation"/>
    <property type="evidence" value="ECO:0007669"/>
    <property type="project" value="InterPro"/>
</dbReference>
<dbReference type="Proteomes" id="UP000051751">
    <property type="component" value="Unassembled WGS sequence"/>
</dbReference>
<dbReference type="PIRSF" id="PIRSF019345">
    <property type="entry name" value="ScpB"/>
    <property type="match status" value="1"/>
</dbReference>